<proteinExistence type="predicted"/>
<protein>
    <recommendedName>
        <fullName evidence="3">CHAT domain-containing protein</fullName>
    </recommendedName>
</protein>
<evidence type="ECO:0000313" key="1">
    <source>
        <dbReference type="EMBL" id="MFC5418254.1"/>
    </source>
</evidence>
<dbReference type="EMBL" id="JBHSLW010000005">
    <property type="protein sequence ID" value="MFC5418254.1"/>
    <property type="molecule type" value="Genomic_DNA"/>
</dbReference>
<dbReference type="RefSeq" id="WP_377795385.1">
    <property type="nucleotide sequence ID" value="NZ_JBHSLW010000005.1"/>
</dbReference>
<gene>
    <name evidence="1" type="ORF">ACFPOB_01620</name>
</gene>
<accession>A0ABW0IJD4</accession>
<name>A0ABW0IJD4_9HYPH</name>
<reference evidence="2" key="1">
    <citation type="journal article" date="2019" name="Int. J. Syst. Evol. Microbiol.">
        <title>The Global Catalogue of Microorganisms (GCM) 10K type strain sequencing project: providing services to taxonomists for standard genome sequencing and annotation.</title>
        <authorList>
            <consortium name="The Broad Institute Genomics Platform"/>
            <consortium name="The Broad Institute Genome Sequencing Center for Infectious Disease"/>
            <person name="Wu L."/>
            <person name="Ma J."/>
        </authorList>
    </citation>
    <scope>NUCLEOTIDE SEQUENCE [LARGE SCALE GENOMIC DNA]</scope>
    <source>
        <strain evidence="2">NCAIM B.01391</strain>
    </source>
</reference>
<keyword evidence="2" id="KW-1185">Reference proteome</keyword>
<organism evidence="1 2">
    <name type="scientific">Bosea eneae</name>
    <dbReference type="NCBI Taxonomy" id="151454"/>
    <lineage>
        <taxon>Bacteria</taxon>
        <taxon>Pseudomonadati</taxon>
        <taxon>Pseudomonadota</taxon>
        <taxon>Alphaproteobacteria</taxon>
        <taxon>Hyphomicrobiales</taxon>
        <taxon>Boseaceae</taxon>
        <taxon>Bosea</taxon>
    </lineage>
</organism>
<evidence type="ECO:0008006" key="3">
    <source>
        <dbReference type="Google" id="ProtNLM"/>
    </source>
</evidence>
<evidence type="ECO:0000313" key="2">
    <source>
        <dbReference type="Proteomes" id="UP001596053"/>
    </source>
</evidence>
<comment type="caution">
    <text evidence="1">The sequence shown here is derived from an EMBL/GenBank/DDBJ whole genome shotgun (WGS) entry which is preliminary data.</text>
</comment>
<dbReference type="Proteomes" id="UP001596053">
    <property type="component" value="Unassembled WGS sequence"/>
</dbReference>
<sequence length="177" mass="19477">MADPPQKLVRLSPNSVGLNGPRIVNQTKATRNFFFPYGTSNADIVAKLKDGDRHVIFNCHGHPTKPEYPAHLEIGQTFKEDNVQVCEPWMRISSLRVIWLSACNIGGSGRPFCAKLAKITGCFVVTQTFAALDRAVKPGTVEYCYYGMPAVIAPSGDPIGIDDFKKKGKELSFTFPD</sequence>